<comment type="similarity">
    <text evidence="9">Belongs to the SEC20 family.</text>
</comment>
<reference evidence="13 14" key="1">
    <citation type="submission" date="2016-08" db="EMBL/GenBank/DDBJ databases">
        <title>Draft genome sequence of allopolyploid Zygosaccharomyces rouxii.</title>
        <authorList>
            <person name="Watanabe J."/>
            <person name="Uehara K."/>
            <person name="Mogi Y."/>
            <person name="Tsukioka Y."/>
        </authorList>
    </citation>
    <scope>NUCLEOTIDE SEQUENCE [LARGE SCALE GENOMIC DNA]</scope>
    <source>
        <strain evidence="13 14">NBRC 110957</strain>
    </source>
</reference>
<evidence type="ECO:0000256" key="4">
    <source>
        <dbReference type="ARBA" id="ARBA00022824"/>
    </source>
</evidence>
<feature type="compositionally biased region" description="Polar residues" evidence="10">
    <location>
        <begin position="137"/>
        <end position="165"/>
    </location>
</feature>
<comment type="subcellular location">
    <subcellularLocation>
        <location evidence="1">Endoplasmic reticulum membrane</location>
        <topology evidence="1">Single-pass type IV membrane protein</topology>
    </subcellularLocation>
</comment>
<protein>
    <recommendedName>
        <fullName evidence="12">Sec20 C-terminal domain-containing protein</fullName>
    </recommendedName>
</protein>
<accession>A0A1Q3A9I5</accession>
<gene>
    <name evidence="13" type="ORF">ZYGR_0AG02820</name>
</gene>
<dbReference type="GO" id="GO:0006890">
    <property type="term" value="P:retrograde vesicle-mediated transport, Golgi to endoplasmic reticulum"/>
    <property type="evidence" value="ECO:0007669"/>
    <property type="project" value="InterPro"/>
</dbReference>
<feature type="transmembrane region" description="Helical" evidence="11">
    <location>
        <begin position="264"/>
        <end position="283"/>
    </location>
</feature>
<sequence length="346" mass="39640">MDLVYTQDLRSLQTDMMQELRVIGSSSADEEHTKVSEMIVQFESLLRAAVVCLNHERRSLKLYWTKTNHGMSLQVINQEPDQYEAVLKEIVQLVNFTDWLTEYKLKLKDFIRKVHQEALAQVDSKRDEAIERKAQEWENQQQQLSDNPKTTASTTKPANTSDQVLSKTKQVSANLIRGNQILQAGVLQSDLNLDELKQQTSSLSQMNDKYSQLGFVFDKTSQLVKNLEKASRQEKRDVYLSLGFLCLCITWVLWRRIFKLPCKLMLWVLFRFFKTILITIGLVRQQNTTPVSPIMDATVITSASVSTTTTPISSKSTSWNALSANTESLEHAVDQAMDRIFSHDEL</sequence>
<dbReference type="PANTHER" id="PTHR12825:SF0">
    <property type="entry name" value="VESICLE TRANSPORT PROTEIN SEC20"/>
    <property type="match status" value="1"/>
</dbReference>
<keyword evidence="3 11" id="KW-0812">Transmembrane</keyword>
<keyword evidence="4" id="KW-0256">Endoplasmic reticulum</keyword>
<dbReference type="OrthoDB" id="46868at2759"/>
<dbReference type="GO" id="GO:0005484">
    <property type="term" value="F:SNAP receptor activity"/>
    <property type="evidence" value="ECO:0007669"/>
    <property type="project" value="InterPro"/>
</dbReference>
<feature type="region of interest" description="Disordered" evidence="10">
    <location>
        <begin position="136"/>
        <end position="165"/>
    </location>
</feature>
<keyword evidence="2" id="KW-0813">Transport</keyword>
<dbReference type="Pfam" id="PF03908">
    <property type="entry name" value="Sec20"/>
    <property type="match status" value="1"/>
</dbReference>
<dbReference type="AlphaFoldDB" id="A0A1Q3A9I5"/>
<dbReference type="PANTHER" id="PTHR12825">
    <property type="entry name" value="BNIP1-RELATED"/>
    <property type="match status" value="1"/>
</dbReference>
<evidence type="ECO:0000256" key="6">
    <source>
        <dbReference type="ARBA" id="ARBA00022989"/>
    </source>
</evidence>
<comment type="caution">
    <text evidence="13">The sequence shown here is derived from an EMBL/GenBank/DDBJ whole genome shotgun (WGS) entry which is preliminary data.</text>
</comment>
<dbReference type="GO" id="GO:0031201">
    <property type="term" value="C:SNARE complex"/>
    <property type="evidence" value="ECO:0007669"/>
    <property type="project" value="TreeGrafter"/>
</dbReference>
<keyword evidence="5" id="KW-0931">ER-Golgi transport</keyword>
<dbReference type="GO" id="GO:0005789">
    <property type="term" value="C:endoplasmic reticulum membrane"/>
    <property type="evidence" value="ECO:0007669"/>
    <property type="project" value="UniProtKB-SubCell"/>
</dbReference>
<evidence type="ECO:0000256" key="5">
    <source>
        <dbReference type="ARBA" id="ARBA00022892"/>
    </source>
</evidence>
<organism evidence="13 14">
    <name type="scientific">Zygosaccharomyces rouxii</name>
    <dbReference type="NCBI Taxonomy" id="4956"/>
    <lineage>
        <taxon>Eukaryota</taxon>
        <taxon>Fungi</taxon>
        <taxon>Dikarya</taxon>
        <taxon>Ascomycota</taxon>
        <taxon>Saccharomycotina</taxon>
        <taxon>Saccharomycetes</taxon>
        <taxon>Saccharomycetales</taxon>
        <taxon>Saccharomycetaceae</taxon>
        <taxon>Zygosaccharomyces</taxon>
    </lineage>
</organism>
<feature type="domain" description="Sec20 C-terminal" evidence="12">
    <location>
        <begin position="166"/>
        <end position="257"/>
    </location>
</feature>
<proteinExistence type="inferred from homology"/>
<evidence type="ECO:0000256" key="2">
    <source>
        <dbReference type="ARBA" id="ARBA00022448"/>
    </source>
</evidence>
<dbReference type="Proteomes" id="UP000187013">
    <property type="component" value="Unassembled WGS sequence"/>
</dbReference>
<evidence type="ECO:0000256" key="1">
    <source>
        <dbReference type="ARBA" id="ARBA00004163"/>
    </source>
</evidence>
<name>A0A1Q3A9I5_ZYGRO</name>
<keyword evidence="8 11" id="KW-0472">Membrane</keyword>
<evidence type="ECO:0000313" key="14">
    <source>
        <dbReference type="Proteomes" id="UP000187013"/>
    </source>
</evidence>
<evidence type="ECO:0000313" key="13">
    <source>
        <dbReference type="EMBL" id="GAV52291.1"/>
    </source>
</evidence>
<feature type="transmembrane region" description="Helical" evidence="11">
    <location>
        <begin position="238"/>
        <end position="258"/>
    </location>
</feature>
<evidence type="ECO:0000256" key="9">
    <source>
        <dbReference type="ARBA" id="ARBA00037934"/>
    </source>
</evidence>
<keyword evidence="7" id="KW-0175">Coiled coil</keyword>
<dbReference type="EMBL" id="BDGX01000033">
    <property type="protein sequence ID" value="GAV52291.1"/>
    <property type="molecule type" value="Genomic_DNA"/>
</dbReference>
<dbReference type="InterPro" id="IPR056173">
    <property type="entry name" value="Sec20_C"/>
</dbReference>
<evidence type="ECO:0000256" key="11">
    <source>
        <dbReference type="SAM" id="Phobius"/>
    </source>
</evidence>
<keyword evidence="6 11" id="KW-1133">Transmembrane helix</keyword>
<evidence type="ECO:0000256" key="8">
    <source>
        <dbReference type="ARBA" id="ARBA00023136"/>
    </source>
</evidence>
<evidence type="ECO:0000259" key="12">
    <source>
        <dbReference type="Pfam" id="PF03908"/>
    </source>
</evidence>
<evidence type="ECO:0000256" key="10">
    <source>
        <dbReference type="SAM" id="MobiDB-lite"/>
    </source>
</evidence>
<dbReference type="InterPro" id="IPR005606">
    <property type="entry name" value="Sec20"/>
</dbReference>
<evidence type="ECO:0000256" key="7">
    <source>
        <dbReference type="ARBA" id="ARBA00023054"/>
    </source>
</evidence>
<evidence type="ECO:0000256" key="3">
    <source>
        <dbReference type="ARBA" id="ARBA00022692"/>
    </source>
</evidence>